<organism evidence="2 3">
    <name type="scientific">Leptidea sinapis</name>
    <dbReference type="NCBI Taxonomy" id="189913"/>
    <lineage>
        <taxon>Eukaryota</taxon>
        <taxon>Metazoa</taxon>
        <taxon>Ecdysozoa</taxon>
        <taxon>Arthropoda</taxon>
        <taxon>Hexapoda</taxon>
        <taxon>Insecta</taxon>
        <taxon>Pterygota</taxon>
        <taxon>Neoptera</taxon>
        <taxon>Endopterygota</taxon>
        <taxon>Lepidoptera</taxon>
        <taxon>Glossata</taxon>
        <taxon>Ditrysia</taxon>
        <taxon>Papilionoidea</taxon>
        <taxon>Pieridae</taxon>
        <taxon>Dismorphiinae</taxon>
        <taxon>Leptidea</taxon>
    </lineage>
</organism>
<proteinExistence type="predicted"/>
<name>A0A5E4R5W2_9NEOP</name>
<dbReference type="EMBL" id="FZQP02006871">
    <property type="protein sequence ID" value="VVD04599.1"/>
    <property type="molecule type" value="Genomic_DNA"/>
</dbReference>
<accession>A0A5E4R5W2</accession>
<sequence length="208" mass="23673">MSATLQRAGFVSHDDSSDLYGQGRDGQKREIESYYGDGGDESDGENERRRVAQETRSLIMKEFANRKRSIESERLKDNDSQSAKYSKCKAADSTGTKVNGLTVACRESYLSLLTDALNNNMTNMKGIEEPTRALSRRDIEQCAVELEYEAFSNSTVISLYRRCSESLYPALKNYEPKKHETLGEFVKDFEKKRREESQKDRSFVTAAQ</sequence>
<dbReference type="Gene3D" id="6.10.250.3140">
    <property type="match status" value="1"/>
</dbReference>
<reference evidence="2 3" key="1">
    <citation type="submission" date="2017-07" db="EMBL/GenBank/DDBJ databases">
        <authorList>
            <person name="Talla V."/>
            <person name="Backstrom N."/>
        </authorList>
    </citation>
    <scope>NUCLEOTIDE SEQUENCE [LARGE SCALE GENOMIC DNA]</scope>
</reference>
<keyword evidence="3" id="KW-1185">Reference proteome</keyword>
<feature type="region of interest" description="Disordered" evidence="1">
    <location>
        <begin position="1"/>
        <end position="51"/>
    </location>
</feature>
<evidence type="ECO:0000313" key="3">
    <source>
        <dbReference type="Proteomes" id="UP000324832"/>
    </source>
</evidence>
<dbReference type="Proteomes" id="UP000324832">
    <property type="component" value="Unassembled WGS sequence"/>
</dbReference>
<evidence type="ECO:0000256" key="1">
    <source>
        <dbReference type="SAM" id="MobiDB-lite"/>
    </source>
</evidence>
<evidence type="ECO:0000313" key="2">
    <source>
        <dbReference type="EMBL" id="VVD04599.1"/>
    </source>
</evidence>
<protein>
    <submittedName>
        <fullName evidence="2">Uncharacterized protein</fullName>
    </submittedName>
</protein>
<dbReference type="AlphaFoldDB" id="A0A5E4R5W2"/>
<gene>
    <name evidence="2" type="ORF">LSINAPIS_LOCUS14312</name>
</gene>